<evidence type="ECO:0000313" key="1">
    <source>
        <dbReference type="EMBL" id="GAA5052130.1"/>
    </source>
</evidence>
<keyword evidence="2" id="KW-1185">Reference proteome</keyword>
<dbReference type="EMBL" id="BAABJM010000002">
    <property type="protein sequence ID" value="GAA5052130.1"/>
    <property type="molecule type" value="Genomic_DNA"/>
</dbReference>
<evidence type="ECO:0000313" key="2">
    <source>
        <dbReference type="Proteomes" id="UP001500603"/>
    </source>
</evidence>
<reference evidence="2" key="1">
    <citation type="journal article" date="2019" name="Int. J. Syst. Evol. Microbiol.">
        <title>The Global Catalogue of Microorganisms (GCM) 10K type strain sequencing project: providing services to taxonomists for standard genome sequencing and annotation.</title>
        <authorList>
            <consortium name="The Broad Institute Genomics Platform"/>
            <consortium name="The Broad Institute Genome Sequencing Center for Infectious Disease"/>
            <person name="Wu L."/>
            <person name="Ma J."/>
        </authorList>
    </citation>
    <scope>NUCLEOTIDE SEQUENCE [LARGE SCALE GENOMIC DNA]</scope>
    <source>
        <strain evidence="2">JCM 18298</strain>
    </source>
</reference>
<dbReference type="PANTHER" id="PTHR41913">
    <property type="entry name" value="DUF1684 DOMAIN-CONTAINING PROTEIN"/>
    <property type="match status" value="1"/>
</dbReference>
<gene>
    <name evidence="1" type="ORF">GCM10023318_24380</name>
</gene>
<dbReference type="InterPro" id="IPR012467">
    <property type="entry name" value="DUF1684"/>
</dbReference>
<comment type="caution">
    <text evidence="1">The sequence shown here is derived from an EMBL/GenBank/DDBJ whole genome shotgun (WGS) entry which is preliminary data.</text>
</comment>
<accession>A0ABP9K642</accession>
<sequence length="245" mass="26650">MTTVPDARTDWQRWHDEREATAIDPHGPAALIGTHWLDDQPLAVEATDSTWVDAEGVAVGTGSHGRIELAPGHQHRIGNLLLHAIVRAGKVALRVFDPDASTRTDLRGIDVFDHDPALVLTGTVDLGAGGLRLEHIDGFRSDNVGATVHLTIGTEAVALRGVVNPDGGVQITFADTTNGQETQRFRFLTLPAPDEEGRVTVDFNRAYLPPCTFSDHFLCPLPPQDNRLNVAIRAGESRLRRTDAR</sequence>
<proteinExistence type="predicted"/>
<dbReference type="PANTHER" id="PTHR41913:SF1">
    <property type="entry name" value="DUF1684 DOMAIN-CONTAINING PROTEIN"/>
    <property type="match status" value="1"/>
</dbReference>
<organism evidence="1 2">
    <name type="scientific">Nocardia callitridis</name>
    <dbReference type="NCBI Taxonomy" id="648753"/>
    <lineage>
        <taxon>Bacteria</taxon>
        <taxon>Bacillati</taxon>
        <taxon>Actinomycetota</taxon>
        <taxon>Actinomycetes</taxon>
        <taxon>Mycobacteriales</taxon>
        <taxon>Nocardiaceae</taxon>
        <taxon>Nocardia</taxon>
    </lineage>
</organism>
<protein>
    <submittedName>
        <fullName evidence="1">DUF1684 domain-containing protein</fullName>
    </submittedName>
</protein>
<dbReference type="RefSeq" id="WP_345495392.1">
    <property type="nucleotide sequence ID" value="NZ_BAABJM010000002.1"/>
</dbReference>
<dbReference type="Pfam" id="PF07920">
    <property type="entry name" value="DUF1684"/>
    <property type="match status" value="1"/>
</dbReference>
<name>A0ABP9K642_9NOCA</name>
<dbReference type="Proteomes" id="UP001500603">
    <property type="component" value="Unassembled WGS sequence"/>
</dbReference>